<dbReference type="PRINTS" id="PR00320">
    <property type="entry name" value="GPROTEINBRPT"/>
</dbReference>
<dbReference type="SUPFAM" id="SSF50978">
    <property type="entry name" value="WD40 repeat-like"/>
    <property type="match status" value="1"/>
</dbReference>
<feature type="repeat" description="WD" evidence="3">
    <location>
        <begin position="91"/>
        <end position="132"/>
    </location>
</feature>
<keyword evidence="2" id="KW-0677">Repeat</keyword>
<sequence length="327" mass="36555">MLKPEYQIENPPLDGITSTTFGPTHPHHLLTTSWDSTATLYDVQENVILRRRDFNTPILDGCFVNPKTVLLGGLDESVRLWDCEDDATMTLGTHEAPVKCVRFCSETNLVVSGSWDKTIKLWDPRSSKALVGSYDLGHKVFSMDMTGNTIVAGLSERQIYIHDIRQPDTPLQKRESSLKLSTRCVKCMPNGEGYVTTSIEGRIAVEFFDPSADTQAHKYAFKCHRQNIDGVDHIYPVNTIAFHPVHGTFASGGGDGAVNIWDWWSKKRIKQYSKYPTSIASTAFNCDGTLLAIASSYTFEQGELESTPSDSIFIRQVTNNETKPKPR</sequence>
<evidence type="ECO:0000313" key="5">
    <source>
        <dbReference type="Proteomes" id="UP000193498"/>
    </source>
</evidence>
<evidence type="ECO:0000256" key="1">
    <source>
        <dbReference type="ARBA" id="ARBA00022574"/>
    </source>
</evidence>
<dbReference type="Proteomes" id="UP000193498">
    <property type="component" value="Unassembled WGS sequence"/>
</dbReference>
<dbReference type="PANTHER" id="PTHR10971">
    <property type="entry name" value="MRNA EXPORT FACTOR AND BUB3"/>
    <property type="match status" value="1"/>
</dbReference>
<organism evidence="4 5">
    <name type="scientific">Basidiobolus meristosporus CBS 931.73</name>
    <dbReference type="NCBI Taxonomy" id="1314790"/>
    <lineage>
        <taxon>Eukaryota</taxon>
        <taxon>Fungi</taxon>
        <taxon>Fungi incertae sedis</taxon>
        <taxon>Zoopagomycota</taxon>
        <taxon>Entomophthoromycotina</taxon>
        <taxon>Basidiobolomycetes</taxon>
        <taxon>Basidiobolales</taxon>
        <taxon>Basidiobolaceae</taxon>
        <taxon>Basidiobolus</taxon>
    </lineage>
</organism>
<dbReference type="EMBL" id="MCFE01000017">
    <property type="protein sequence ID" value="ORY06283.1"/>
    <property type="molecule type" value="Genomic_DNA"/>
</dbReference>
<evidence type="ECO:0000256" key="2">
    <source>
        <dbReference type="ARBA" id="ARBA00022737"/>
    </source>
</evidence>
<dbReference type="SMART" id="SM00320">
    <property type="entry name" value="WD40"/>
    <property type="match status" value="5"/>
</dbReference>
<dbReference type="OrthoDB" id="10262475at2759"/>
<dbReference type="PROSITE" id="PS50294">
    <property type="entry name" value="WD_REPEATS_REGION"/>
    <property type="match status" value="2"/>
</dbReference>
<evidence type="ECO:0000313" key="4">
    <source>
        <dbReference type="EMBL" id="ORY06283.1"/>
    </source>
</evidence>
<feature type="non-terminal residue" evidence="4">
    <location>
        <position position="1"/>
    </location>
</feature>
<dbReference type="InterPro" id="IPR036322">
    <property type="entry name" value="WD40_repeat_dom_sf"/>
</dbReference>
<dbReference type="PROSITE" id="PS50082">
    <property type="entry name" value="WD_REPEATS_2"/>
    <property type="match status" value="2"/>
</dbReference>
<name>A0A1Y1Z7Q6_9FUNG</name>
<keyword evidence="5" id="KW-1185">Reference proteome</keyword>
<dbReference type="InterPro" id="IPR001680">
    <property type="entry name" value="WD40_rpt"/>
</dbReference>
<keyword evidence="1 3" id="KW-0853">WD repeat</keyword>
<gene>
    <name evidence="4" type="ORF">K493DRAFT_251985</name>
</gene>
<comment type="caution">
    <text evidence="4">The sequence shown here is derived from an EMBL/GenBank/DDBJ whole genome shotgun (WGS) entry which is preliminary data.</text>
</comment>
<dbReference type="InterPro" id="IPR015943">
    <property type="entry name" value="WD40/YVTN_repeat-like_dom_sf"/>
</dbReference>
<dbReference type="AlphaFoldDB" id="A0A1Y1Z7Q6"/>
<proteinExistence type="predicted"/>
<feature type="repeat" description="WD" evidence="3">
    <location>
        <begin position="230"/>
        <end position="271"/>
    </location>
</feature>
<reference evidence="4 5" key="1">
    <citation type="submission" date="2016-07" db="EMBL/GenBank/DDBJ databases">
        <title>Pervasive Adenine N6-methylation of Active Genes in Fungi.</title>
        <authorList>
            <consortium name="DOE Joint Genome Institute"/>
            <person name="Mondo S.J."/>
            <person name="Dannebaum R.O."/>
            <person name="Kuo R.C."/>
            <person name="Labutti K."/>
            <person name="Haridas S."/>
            <person name="Kuo A."/>
            <person name="Salamov A."/>
            <person name="Ahrendt S.R."/>
            <person name="Lipzen A."/>
            <person name="Sullivan W."/>
            <person name="Andreopoulos W.B."/>
            <person name="Clum A."/>
            <person name="Lindquist E."/>
            <person name="Daum C."/>
            <person name="Ramamoorthy G.K."/>
            <person name="Gryganskyi A."/>
            <person name="Culley D."/>
            <person name="Magnuson J.K."/>
            <person name="James T.Y."/>
            <person name="O'Malley M.A."/>
            <person name="Stajich J.E."/>
            <person name="Spatafora J.W."/>
            <person name="Visel A."/>
            <person name="Grigoriev I.V."/>
        </authorList>
    </citation>
    <scope>NUCLEOTIDE SEQUENCE [LARGE SCALE GENOMIC DNA]</scope>
    <source>
        <strain evidence="4 5">CBS 931.73</strain>
    </source>
</reference>
<protein>
    <submittedName>
        <fullName evidence="4">Mitotic checkpoint protein BUB3-like protein</fullName>
    </submittedName>
</protein>
<dbReference type="Gene3D" id="2.130.10.10">
    <property type="entry name" value="YVTN repeat-like/Quinoprotein amine dehydrogenase"/>
    <property type="match status" value="1"/>
</dbReference>
<dbReference type="Pfam" id="PF00400">
    <property type="entry name" value="WD40"/>
    <property type="match status" value="2"/>
</dbReference>
<dbReference type="InterPro" id="IPR020472">
    <property type="entry name" value="WD40_PAC1"/>
</dbReference>
<evidence type="ECO:0000256" key="3">
    <source>
        <dbReference type="PROSITE-ProRule" id="PRU00221"/>
    </source>
</evidence>
<dbReference type="STRING" id="1314790.A0A1Y1Z7Q6"/>
<dbReference type="FunCoup" id="A0A1Y1Z7Q6">
    <property type="interactions" value="738"/>
</dbReference>
<dbReference type="InParanoid" id="A0A1Y1Z7Q6"/>
<accession>A0A1Y1Z7Q6</accession>